<dbReference type="OrthoDB" id="5366256at2759"/>
<reference evidence="3" key="1">
    <citation type="submission" date="2020-01" db="EMBL/GenBank/DDBJ databases">
        <authorList>
            <consortium name="DOE Joint Genome Institute"/>
            <person name="Haridas S."/>
            <person name="Albert R."/>
            <person name="Binder M."/>
            <person name="Bloem J."/>
            <person name="Labutti K."/>
            <person name="Salamov A."/>
            <person name="Andreopoulos B."/>
            <person name="Baker S.E."/>
            <person name="Barry K."/>
            <person name="Bills G."/>
            <person name="Bluhm B.H."/>
            <person name="Cannon C."/>
            <person name="Castanera R."/>
            <person name="Culley D.E."/>
            <person name="Daum C."/>
            <person name="Ezra D."/>
            <person name="Gonzalez J.B."/>
            <person name="Henrissat B."/>
            <person name="Kuo A."/>
            <person name="Liang C."/>
            <person name="Lipzen A."/>
            <person name="Lutzoni F."/>
            <person name="Magnuson J."/>
            <person name="Mondo S."/>
            <person name="Nolan M."/>
            <person name="Ohm R."/>
            <person name="Pangilinan J."/>
            <person name="Park H.-J."/>
            <person name="Ramirez L."/>
            <person name="Alfaro M."/>
            <person name="Sun H."/>
            <person name="Tritt A."/>
            <person name="Yoshinaga Y."/>
            <person name="Zwiers L.-H."/>
            <person name="Turgeon B.G."/>
            <person name="Goodwin S.B."/>
            <person name="Spatafora J.W."/>
            <person name="Crous P.W."/>
            <person name="Grigoriev I.V."/>
        </authorList>
    </citation>
    <scope>NUCLEOTIDE SEQUENCE</scope>
    <source>
        <strain evidence="3">CBS 342.82</strain>
    </source>
</reference>
<sequence length="211" mass="23187">MDSPAAFQSPSSHPSRSRAQTNNLSRPRTTSYAVAVDSRGAIQKRSRQNDHTRSISLSQDRLFRLATEQSNAQFVPPTTSIPDPSLGLQLQWITPQHSPQPQGFSEPVIEAFPQWSVPTPPRSDSGIPNVVDADDSSACIGSSAGFDHFEPATAAEEMRCVTPKRNAVLRRSDDRDSSLGYLLPSQYGASPYESEQNSSKLLVGKHRRRLN</sequence>
<protein>
    <submittedName>
        <fullName evidence="3">Uncharacterized protein</fullName>
    </submittedName>
</protein>
<dbReference type="GeneID" id="54356973"/>
<organism evidence="3">
    <name type="scientific">Dissoconium aciculare CBS 342.82</name>
    <dbReference type="NCBI Taxonomy" id="1314786"/>
    <lineage>
        <taxon>Eukaryota</taxon>
        <taxon>Fungi</taxon>
        <taxon>Dikarya</taxon>
        <taxon>Ascomycota</taxon>
        <taxon>Pezizomycotina</taxon>
        <taxon>Dothideomycetes</taxon>
        <taxon>Dothideomycetidae</taxon>
        <taxon>Mycosphaerellales</taxon>
        <taxon>Dissoconiaceae</taxon>
        <taxon>Dissoconium</taxon>
    </lineage>
</organism>
<accession>A0A6J3MA97</accession>
<keyword evidence="2" id="KW-1185">Reference proteome</keyword>
<evidence type="ECO:0000256" key="1">
    <source>
        <dbReference type="SAM" id="MobiDB-lite"/>
    </source>
</evidence>
<feature type="compositionally biased region" description="Polar residues" evidence="1">
    <location>
        <begin position="1"/>
        <end position="32"/>
    </location>
</feature>
<evidence type="ECO:0000313" key="3">
    <source>
        <dbReference type="RefSeq" id="XP_033461987.1"/>
    </source>
</evidence>
<proteinExistence type="predicted"/>
<reference evidence="3" key="2">
    <citation type="submission" date="2020-04" db="EMBL/GenBank/DDBJ databases">
        <authorList>
            <consortium name="NCBI Genome Project"/>
        </authorList>
    </citation>
    <scope>NUCLEOTIDE SEQUENCE</scope>
    <source>
        <strain evidence="3">CBS 342.82</strain>
    </source>
</reference>
<evidence type="ECO:0000313" key="2">
    <source>
        <dbReference type="Proteomes" id="UP000504637"/>
    </source>
</evidence>
<gene>
    <name evidence="3" type="ORF">K489DRAFT_145753</name>
</gene>
<dbReference type="Proteomes" id="UP000504637">
    <property type="component" value="Unplaced"/>
</dbReference>
<feature type="region of interest" description="Disordered" evidence="1">
    <location>
        <begin position="170"/>
        <end position="211"/>
    </location>
</feature>
<name>A0A6J3MA97_9PEZI</name>
<dbReference type="AlphaFoldDB" id="A0A6J3MA97"/>
<dbReference type="RefSeq" id="XP_033461987.1">
    <property type="nucleotide sequence ID" value="XM_033599174.1"/>
</dbReference>
<feature type="region of interest" description="Disordered" evidence="1">
    <location>
        <begin position="1"/>
        <end position="56"/>
    </location>
</feature>
<reference evidence="3" key="3">
    <citation type="submission" date="2025-08" db="UniProtKB">
        <authorList>
            <consortium name="RefSeq"/>
        </authorList>
    </citation>
    <scope>IDENTIFICATION</scope>
    <source>
        <strain evidence="3">CBS 342.82</strain>
    </source>
</reference>